<dbReference type="InterPro" id="IPR022694">
    <property type="entry name" value="3-OHacyl-CoA_DH"/>
</dbReference>
<protein>
    <submittedName>
        <fullName evidence="6">3-hydroxyacyl-CoA dehydrogenase family protein</fullName>
    </submittedName>
</protein>
<dbReference type="Pfam" id="PF00725">
    <property type="entry name" value="3HCDH"/>
    <property type="match status" value="1"/>
</dbReference>
<proteinExistence type="inferred from homology"/>
<evidence type="ECO:0000313" key="6">
    <source>
        <dbReference type="EMBL" id="MBN4077464.1"/>
    </source>
</evidence>
<dbReference type="PANTHER" id="PTHR48075">
    <property type="entry name" value="3-HYDROXYACYL-COA DEHYDROGENASE FAMILY PROTEIN"/>
    <property type="match status" value="1"/>
</dbReference>
<evidence type="ECO:0000256" key="1">
    <source>
        <dbReference type="ARBA" id="ARBA00009463"/>
    </source>
</evidence>
<sequence length="349" mass="38738">MMSDLKANESRALFKKVCVIGAGIMGSGIAAHFANSGIECLLLDVVPKDSNGASRNDLAHMGIQKSLKAKPAAFFSKKYATMIEAGNLEDDLHKVKNCDWVIEAVVENAGIKQELFAKLESNVAKNTIVSSNTSGLSINEMLKGRTQDFKERFLVTHFFNPVRYLHLLELVKGPDTKDAVVKKIAQFGEQTLGKGIVYGKDTPNFVANRIGVFAMMEIMRVMQEDGLSIEEVDAVFGPATGRPKSAVFRTADLVGLDTFIHVANNCYENLPNDERREVFKVPAFLSKMVENGWLGQKSKQGFYKKQEKDILALDYKSLTYNPKQKVRYDSLGAVRNLETVGEKIKFLVN</sequence>
<dbReference type="Proteomes" id="UP000765003">
    <property type="component" value="Unassembled WGS sequence"/>
</dbReference>
<dbReference type="SUPFAM" id="SSF48179">
    <property type="entry name" value="6-phosphogluconate dehydrogenase C-terminal domain-like"/>
    <property type="match status" value="1"/>
</dbReference>
<dbReference type="Gene3D" id="3.40.50.720">
    <property type="entry name" value="NAD(P)-binding Rossmann-like Domain"/>
    <property type="match status" value="1"/>
</dbReference>
<keyword evidence="3" id="KW-0812">Transmembrane</keyword>
<dbReference type="InterPro" id="IPR006176">
    <property type="entry name" value="3-OHacyl-CoA_DH_NAD-bd"/>
</dbReference>
<evidence type="ECO:0000256" key="3">
    <source>
        <dbReference type="SAM" id="Phobius"/>
    </source>
</evidence>
<evidence type="ECO:0000256" key="2">
    <source>
        <dbReference type="ARBA" id="ARBA00023002"/>
    </source>
</evidence>
<comment type="caution">
    <text evidence="6">The sequence shown here is derived from an EMBL/GenBank/DDBJ whole genome shotgun (WGS) entry which is preliminary data.</text>
</comment>
<keyword evidence="2" id="KW-0560">Oxidoreductase</keyword>
<dbReference type="SUPFAM" id="SSF51735">
    <property type="entry name" value="NAD(P)-binding Rossmann-fold domains"/>
    <property type="match status" value="1"/>
</dbReference>
<dbReference type="Gene3D" id="1.10.1040.50">
    <property type="match status" value="1"/>
</dbReference>
<dbReference type="PANTHER" id="PTHR48075:SF7">
    <property type="entry name" value="3-HYDROXYACYL-COA DEHYDROGENASE-RELATED"/>
    <property type="match status" value="1"/>
</dbReference>
<comment type="similarity">
    <text evidence="1">Belongs to the 3-hydroxyacyl-CoA dehydrogenase family.</text>
</comment>
<feature type="transmembrane region" description="Helical" evidence="3">
    <location>
        <begin position="12"/>
        <end position="34"/>
    </location>
</feature>
<accession>A0ABS3AZ99</accession>
<dbReference type="InterPro" id="IPR006108">
    <property type="entry name" value="3HC_DH_C"/>
</dbReference>
<dbReference type="InterPro" id="IPR036291">
    <property type="entry name" value="NAD(P)-bd_dom_sf"/>
</dbReference>
<evidence type="ECO:0000313" key="7">
    <source>
        <dbReference type="Proteomes" id="UP000765003"/>
    </source>
</evidence>
<keyword evidence="7" id="KW-1185">Reference proteome</keyword>
<keyword evidence="3" id="KW-0472">Membrane</keyword>
<evidence type="ECO:0000259" key="4">
    <source>
        <dbReference type="Pfam" id="PF00725"/>
    </source>
</evidence>
<reference evidence="6" key="1">
    <citation type="submission" date="2021-02" db="EMBL/GenBank/DDBJ databases">
        <title>Activity-based single-cell genomes from oceanic crustal fluid captures similar information to metagenomic and metatranscriptomic surveys with orders of magnitude less sampling.</title>
        <authorList>
            <person name="D'Angelo T.S."/>
            <person name="Orcutt B.N."/>
        </authorList>
    </citation>
    <scope>NUCLEOTIDE SEQUENCE [LARGE SCALE GENOMIC DNA]</scope>
    <source>
        <strain evidence="6">AH-315-E05</strain>
    </source>
</reference>
<dbReference type="PIRSF" id="PIRSF000105">
    <property type="entry name" value="HCDH"/>
    <property type="match status" value="1"/>
</dbReference>
<keyword evidence="3" id="KW-1133">Transmembrane helix</keyword>
<dbReference type="EMBL" id="JAFITA010000014">
    <property type="protein sequence ID" value="MBN4077464.1"/>
    <property type="molecule type" value="Genomic_DNA"/>
</dbReference>
<dbReference type="InterPro" id="IPR008927">
    <property type="entry name" value="6-PGluconate_DH-like_C_sf"/>
</dbReference>
<name>A0ABS3AZ99_9FIRM</name>
<feature type="non-terminal residue" evidence="6">
    <location>
        <position position="349"/>
    </location>
</feature>
<dbReference type="Pfam" id="PF02737">
    <property type="entry name" value="3HCDH_N"/>
    <property type="match status" value="1"/>
</dbReference>
<evidence type="ECO:0000259" key="5">
    <source>
        <dbReference type="Pfam" id="PF02737"/>
    </source>
</evidence>
<feature type="domain" description="3-hydroxyacyl-CoA dehydrogenase C-terminal" evidence="4">
    <location>
        <begin position="205"/>
        <end position="304"/>
    </location>
</feature>
<organism evidence="6 7">
    <name type="scientific">Sulfobacillus acidophilus</name>
    <dbReference type="NCBI Taxonomy" id="53633"/>
    <lineage>
        <taxon>Bacteria</taxon>
        <taxon>Bacillati</taxon>
        <taxon>Bacillota</taxon>
        <taxon>Clostridia</taxon>
        <taxon>Eubacteriales</taxon>
        <taxon>Clostridiales Family XVII. Incertae Sedis</taxon>
        <taxon>Sulfobacillus</taxon>
    </lineage>
</organism>
<gene>
    <name evidence="6" type="ORF">JYT19_00980</name>
</gene>
<feature type="domain" description="3-hydroxyacyl-CoA dehydrogenase NAD binding" evidence="5">
    <location>
        <begin position="16"/>
        <end position="201"/>
    </location>
</feature>